<gene>
    <name evidence="1" type="ORF">FPV13_14560</name>
</gene>
<reference evidence="1" key="1">
    <citation type="submission" date="2019-07" db="EMBL/GenBank/DDBJ databases">
        <title>Draft Genome Sequence of Megaplasmid-Bearing Staphylococcus scuiri strain B9-58B Isolated from Retail Pork.</title>
        <authorList>
            <person name="Neyaz L."/>
            <person name="Karki A.B."/>
            <person name="Fakhr M.K."/>
        </authorList>
    </citation>
    <scope>NUCLEOTIDE SEQUENCE</scope>
    <source>
        <strain evidence="1">B9-58B</strain>
        <plasmid evidence="1">pSSLNP162</plasmid>
    </source>
</reference>
<accession>A0A517CM72</accession>
<keyword evidence="1" id="KW-0614">Plasmid</keyword>
<proteinExistence type="predicted"/>
<protein>
    <submittedName>
        <fullName evidence="1">Uncharacterized protein</fullName>
    </submittedName>
</protein>
<geneLocation type="plasmid" evidence="1">
    <name>pSSLNP162</name>
</geneLocation>
<evidence type="ECO:0000313" key="1">
    <source>
        <dbReference type="EMBL" id="QDR66119.1"/>
    </source>
</evidence>
<name>A0A517CM72_MAMSC</name>
<organism evidence="1">
    <name type="scientific">Mammaliicoccus sciuri</name>
    <name type="common">Staphylococcus sciuri</name>
    <dbReference type="NCBI Taxonomy" id="1296"/>
    <lineage>
        <taxon>Bacteria</taxon>
        <taxon>Bacillati</taxon>
        <taxon>Bacillota</taxon>
        <taxon>Bacilli</taxon>
        <taxon>Bacillales</taxon>
        <taxon>Staphylococcaceae</taxon>
        <taxon>Mammaliicoccus</taxon>
    </lineage>
</organism>
<sequence>MARTLEEDIRLLESKIDDLIIEAKKHTISDLVGDRLRISTVCNVIQRRNDILSINTSTLFLLAKKVDTLSDKTESFFLTIHYFIEQFIEKHINVVNVTALVNIGLAKKSLDKMFDIKVQNPFRLNTMVRYAKIVAEQQEVWGDLEDV</sequence>
<dbReference type="AlphaFoldDB" id="A0A517CM72"/>
<dbReference type="EMBL" id="CP041918">
    <property type="protein sequence ID" value="QDR66119.1"/>
    <property type="molecule type" value="Genomic_DNA"/>
</dbReference>
<dbReference type="RefSeq" id="WP_152292165.1">
    <property type="nucleotide sequence ID" value="NZ_CP041918.1"/>
</dbReference>